<organism evidence="1 2">
    <name type="scientific">Gomphosphaeria aponina SAG 52.96 = DSM 107014</name>
    <dbReference type="NCBI Taxonomy" id="1521640"/>
    <lineage>
        <taxon>Bacteria</taxon>
        <taxon>Bacillati</taxon>
        <taxon>Cyanobacteriota</taxon>
        <taxon>Cyanophyceae</taxon>
        <taxon>Oscillatoriophycideae</taxon>
        <taxon>Chroococcales</taxon>
        <taxon>Gomphosphaeriaceae</taxon>
        <taxon>Gomphosphaeria</taxon>
    </lineage>
</organism>
<sequence length="45" mass="4835">MMLQLRRAAAALQVGPVDRNLAGARRASELIVAGLSKHSRISYSV</sequence>
<dbReference type="EMBL" id="JADQBC010000027">
    <property type="protein sequence ID" value="MBR8827352.1"/>
    <property type="molecule type" value="Genomic_DNA"/>
</dbReference>
<accession>A0A941JST7</accession>
<gene>
    <name evidence="1" type="ORF">DSM107014_05510</name>
</gene>
<evidence type="ECO:0000313" key="1">
    <source>
        <dbReference type="EMBL" id="MBR8827352.1"/>
    </source>
</evidence>
<proteinExistence type="predicted"/>
<name>A0A941JST7_9CHRO</name>
<dbReference type="AlphaFoldDB" id="A0A941JST7"/>
<reference evidence="1" key="1">
    <citation type="submission" date="2021-02" db="EMBL/GenBank/DDBJ databases">
        <title>Metagenome analyses of Stigonema ocellatum DSM 106950, Chlorogloea purpurea SAG 13.99 and Gomphosphaeria aponina DSM 107014.</title>
        <authorList>
            <person name="Marter P."/>
            <person name="Huang S."/>
        </authorList>
    </citation>
    <scope>NUCLEOTIDE SEQUENCE</scope>
    <source>
        <strain evidence="1">JP213</strain>
    </source>
</reference>
<evidence type="ECO:0000313" key="2">
    <source>
        <dbReference type="Proteomes" id="UP000767446"/>
    </source>
</evidence>
<dbReference type="Proteomes" id="UP000767446">
    <property type="component" value="Unassembled WGS sequence"/>
</dbReference>
<protein>
    <submittedName>
        <fullName evidence="1">Uncharacterized protein</fullName>
    </submittedName>
</protein>
<comment type="caution">
    <text evidence="1">The sequence shown here is derived from an EMBL/GenBank/DDBJ whole genome shotgun (WGS) entry which is preliminary data.</text>
</comment>